<dbReference type="Proteomes" id="UP000029708">
    <property type="component" value="Unassembled WGS sequence"/>
</dbReference>
<comment type="caution">
    <text evidence="2">The sequence shown here is derived from an EMBL/GenBank/DDBJ whole genome shotgun (WGS) entry which is preliminary data.</text>
</comment>
<evidence type="ECO:0000313" key="4">
    <source>
        <dbReference type="Proteomes" id="UP000029708"/>
    </source>
</evidence>
<keyword evidence="1" id="KW-1133">Transmembrane helix</keyword>
<keyword evidence="4" id="KW-1185">Reference proteome</keyword>
<evidence type="ECO:0000313" key="3">
    <source>
        <dbReference type="EMBL" id="MBB6182993.1"/>
    </source>
</evidence>
<reference evidence="2 4" key="1">
    <citation type="submission" date="2014-09" db="EMBL/GenBank/DDBJ databases">
        <title>Xanthomonadaceae 3.5X direct submission.</title>
        <authorList>
            <person name="Fang T."/>
            <person name="Wang H."/>
        </authorList>
    </citation>
    <scope>NUCLEOTIDE SEQUENCE [LARGE SCALE GENOMIC DNA]</scope>
    <source>
        <strain evidence="2 4">3.5X</strain>
    </source>
</reference>
<keyword evidence="1" id="KW-0812">Transmembrane</keyword>
<gene>
    <name evidence="3" type="ORF">HNQ86_000338</name>
    <name evidence="2" type="ORF">LF63_0109390</name>
</gene>
<feature type="transmembrane region" description="Helical" evidence="1">
    <location>
        <begin position="288"/>
        <end position="311"/>
    </location>
</feature>
<dbReference type="HOGENOM" id="CLU_769111_0_0_6"/>
<dbReference type="AlphaFoldDB" id="A0A099CVC5"/>
<reference evidence="3 5" key="2">
    <citation type="submission" date="2020-08" db="EMBL/GenBank/DDBJ databases">
        <title>Genomic Encyclopedia of Type Strains, Phase IV (KMG-IV): sequencing the most valuable type-strain genomes for metagenomic binning, comparative biology and taxonomic classification.</title>
        <authorList>
            <person name="Goeker M."/>
        </authorList>
    </citation>
    <scope>NUCLEOTIDE SEQUENCE [LARGE SCALE GENOMIC DNA]</scope>
    <source>
        <strain evidence="3 5">DSM 107085</strain>
    </source>
</reference>
<sequence>MTIATRYLAYGLLLVVALAAAAAAGVVWQFRAMAKDHLIQHYRQSSAMAISLQSSRMRELQLRAHTLAADPAFVDYVAQSLIPNPQLGGGIDSASISNLLDERRHRYDTAVVLGPNGDLVTRSGLPLRSNSNFRNDPLVEKTLRTHQPTSGLWSGHGSLARVAVEPLLRGDTLQGVLVAATRVKPRFVEHLTATAHTGVAIIVPSAQTGATVAVASGMDASTLQALTSNDLGLLASDLGNEHAASLPTAAGMASAWITPIGSSDGRAALVLLDANQASLDGWSIPPEAWPLLAGIALLGALAALAVLILHTRTFRPLDAMRGILERAASGETGITLRTGGNRSVRALCDTINRTLKRSRS</sequence>
<evidence type="ECO:0008006" key="6">
    <source>
        <dbReference type="Google" id="ProtNLM"/>
    </source>
</evidence>
<name>A0A099CVC5_9GAMM</name>
<dbReference type="STRING" id="1543381.LF63_0109390"/>
<dbReference type="Proteomes" id="UP000560000">
    <property type="component" value="Unassembled WGS sequence"/>
</dbReference>
<protein>
    <recommendedName>
        <fullName evidence="6">HAMP domain-containing protein</fullName>
    </recommendedName>
</protein>
<dbReference type="EMBL" id="JROI01000011">
    <property type="protein sequence ID" value="KGI77537.1"/>
    <property type="molecule type" value="Genomic_DNA"/>
</dbReference>
<dbReference type="EMBL" id="JACHET010000001">
    <property type="protein sequence ID" value="MBB6182993.1"/>
    <property type="molecule type" value="Genomic_DNA"/>
</dbReference>
<evidence type="ECO:0000313" key="5">
    <source>
        <dbReference type="Proteomes" id="UP000560000"/>
    </source>
</evidence>
<dbReference type="OrthoDB" id="5956617at2"/>
<evidence type="ECO:0000313" key="2">
    <source>
        <dbReference type="EMBL" id="KGI77537.1"/>
    </source>
</evidence>
<evidence type="ECO:0000256" key="1">
    <source>
        <dbReference type="SAM" id="Phobius"/>
    </source>
</evidence>
<accession>A0A099CVC5</accession>
<dbReference type="RefSeq" id="WP_043101288.1">
    <property type="nucleotide sequence ID" value="NZ_JACHET010000001.1"/>
</dbReference>
<organism evidence="2 4">
    <name type="scientific">Oleiagrimonas soli</name>
    <dbReference type="NCBI Taxonomy" id="1543381"/>
    <lineage>
        <taxon>Bacteria</taxon>
        <taxon>Pseudomonadati</taxon>
        <taxon>Pseudomonadota</taxon>
        <taxon>Gammaproteobacteria</taxon>
        <taxon>Lysobacterales</taxon>
        <taxon>Rhodanobacteraceae</taxon>
        <taxon>Oleiagrimonas</taxon>
    </lineage>
</organism>
<keyword evidence="1" id="KW-0472">Membrane</keyword>
<proteinExistence type="predicted"/>